<evidence type="ECO:0000313" key="1">
    <source>
        <dbReference type="EMBL" id="GGK63651.1"/>
    </source>
</evidence>
<accession>A0A917QQP3</accession>
<dbReference type="AlphaFoldDB" id="A0A917QQP3"/>
<dbReference type="EMBL" id="BMPQ01000005">
    <property type="protein sequence ID" value="GGK63651.1"/>
    <property type="molecule type" value="Genomic_DNA"/>
</dbReference>
<dbReference type="RefSeq" id="WP_189321980.1">
    <property type="nucleotide sequence ID" value="NZ_BMPQ01000005.1"/>
</dbReference>
<name>A0A917QQP3_9ACTN</name>
<evidence type="ECO:0000313" key="2">
    <source>
        <dbReference type="Proteomes" id="UP000637788"/>
    </source>
</evidence>
<gene>
    <name evidence="1" type="ORF">GCM10010094_25600</name>
</gene>
<reference evidence="1" key="1">
    <citation type="journal article" date="2014" name="Int. J. Syst. Evol. Microbiol.">
        <title>Complete genome sequence of Corynebacterium casei LMG S-19264T (=DSM 44701T), isolated from a smear-ripened cheese.</title>
        <authorList>
            <consortium name="US DOE Joint Genome Institute (JGI-PGF)"/>
            <person name="Walter F."/>
            <person name="Albersmeier A."/>
            <person name="Kalinowski J."/>
            <person name="Ruckert C."/>
        </authorList>
    </citation>
    <scope>NUCLEOTIDE SEQUENCE</scope>
    <source>
        <strain evidence="1">JCM 3035</strain>
    </source>
</reference>
<protein>
    <submittedName>
        <fullName evidence="1">Uncharacterized protein</fullName>
    </submittedName>
</protein>
<reference evidence="1" key="2">
    <citation type="submission" date="2020-09" db="EMBL/GenBank/DDBJ databases">
        <authorList>
            <person name="Sun Q."/>
            <person name="Ohkuma M."/>
        </authorList>
    </citation>
    <scope>NUCLEOTIDE SEQUENCE</scope>
    <source>
        <strain evidence="1">JCM 3035</strain>
    </source>
</reference>
<keyword evidence="2" id="KW-1185">Reference proteome</keyword>
<sequence length="134" mass="14754">MNESSETETSTEEKVAPPLRDLLLASANCLRERVAVQALVGEEHLLTLNAVRAALVRETDHGVECAWEHMGGRLYRLGLDDRERAFLDLVLSMAGAHQTSLIRVQEVDDRQLVIVLRALIALSGRDAIAVGTRV</sequence>
<proteinExistence type="predicted"/>
<organism evidence="1 2">
    <name type="scientific">Streptomyces flaveus</name>
    <dbReference type="NCBI Taxonomy" id="66370"/>
    <lineage>
        <taxon>Bacteria</taxon>
        <taxon>Bacillati</taxon>
        <taxon>Actinomycetota</taxon>
        <taxon>Actinomycetes</taxon>
        <taxon>Kitasatosporales</taxon>
        <taxon>Streptomycetaceae</taxon>
        <taxon>Streptomyces</taxon>
        <taxon>Streptomyces aurantiacus group</taxon>
    </lineage>
</organism>
<dbReference type="Proteomes" id="UP000637788">
    <property type="component" value="Unassembled WGS sequence"/>
</dbReference>
<comment type="caution">
    <text evidence="1">The sequence shown here is derived from an EMBL/GenBank/DDBJ whole genome shotgun (WGS) entry which is preliminary data.</text>
</comment>